<protein>
    <submittedName>
        <fullName evidence="11">Family mg2+ transporter protein</fullName>
    </submittedName>
</protein>
<name>A0A2C6L3I4_9APIC</name>
<evidence type="ECO:0000256" key="3">
    <source>
        <dbReference type="ARBA" id="ARBA00022692"/>
    </source>
</evidence>
<evidence type="ECO:0000313" key="11">
    <source>
        <dbReference type="EMBL" id="PHJ23397.1"/>
    </source>
</evidence>
<dbReference type="Gene3D" id="1.20.58.340">
    <property type="entry name" value="Magnesium transport protein CorA, transmembrane region"/>
    <property type="match status" value="1"/>
</dbReference>
<dbReference type="PANTHER" id="PTHR13890">
    <property type="entry name" value="RNA SPLICING PROTEIN MRS2, MITOCHONDRIAL"/>
    <property type="match status" value="1"/>
</dbReference>
<keyword evidence="8 10" id="KW-0472">Membrane</keyword>
<dbReference type="PANTHER" id="PTHR13890:SF0">
    <property type="entry name" value="MAGNESIUM TRANSPORTER MRS2 HOMOLOG, MITOCHONDRIAL"/>
    <property type="match status" value="1"/>
</dbReference>
<evidence type="ECO:0000256" key="7">
    <source>
        <dbReference type="ARBA" id="ARBA00023065"/>
    </source>
</evidence>
<evidence type="ECO:0000256" key="10">
    <source>
        <dbReference type="SAM" id="Phobius"/>
    </source>
</evidence>
<feature type="region of interest" description="Disordered" evidence="9">
    <location>
        <begin position="1"/>
        <end position="28"/>
    </location>
</feature>
<evidence type="ECO:0000256" key="1">
    <source>
        <dbReference type="ARBA" id="ARBA00004141"/>
    </source>
</evidence>
<dbReference type="GO" id="GO:0016020">
    <property type="term" value="C:membrane"/>
    <property type="evidence" value="ECO:0007669"/>
    <property type="project" value="UniProtKB-SubCell"/>
</dbReference>
<dbReference type="InterPro" id="IPR039204">
    <property type="entry name" value="MRS2-like"/>
</dbReference>
<feature type="transmembrane region" description="Helical" evidence="10">
    <location>
        <begin position="471"/>
        <end position="494"/>
    </location>
</feature>
<dbReference type="RefSeq" id="XP_067925073.1">
    <property type="nucleotide sequence ID" value="XM_068062935.1"/>
</dbReference>
<evidence type="ECO:0000256" key="5">
    <source>
        <dbReference type="ARBA" id="ARBA00022946"/>
    </source>
</evidence>
<comment type="caution">
    <text evidence="11">The sequence shown here is derived from an EMBL/GenBank/DDBJ whole genome shotgun (WGS) entry which is preliminary data.</text>
</comment>
<dbReference type="Pfam" id="PF22099">
    <property type="entry name" value="MRS2-like"/>
    <property type="match status" value="1"/>
</dbReference>
<keyword evidence="5" id="KW-0809">Transit peptide</keyword>
<feature type="compositionally biased region" description="Basic and acidic residues" evidence="9">
    <location>
        <begin position="1"/>
        <end position="13"/>
    </location>
</feature>
<evidence type="ECO:0000256" key="8">
    <source>
        <dbReference type="ARBA" id="ARBA00023136"/>
    </source>
</evidence>
<dbReference type="OrthoDB" id="10251508at2759"/>
<evidence type="ECO:0000256" key="9">
    <source>
        <dbReference type="SAM" id="MobiDB-lite"/>
    </source>
</evidence>
<dbReference type="VEuPathDB" id="ToxoDB:CSUI_002736"/>
<sequence length="535" mass="60245">MEHYIIDPIRDSGEGGEEEESVASSESDALKRFRREPTILDRVGTALGLSSDRTGRPRAVQNRRGFLLKKSPRLREWEERRPLICSMLSPSSTEEGDGQRVLKRSTTLMQHIAARSKTFVVYAISKEGSKEMYLKTFDILSLIHSHNKANKPEESAPGAVKVRDLRMFLSSGRDLASITARRNCILVSWPYVRIIVLHELVLLLPIGKGNFPREARRFEQTEWRCELLKRGLLTREEDEEVAGPVLESGSKISSLWGSTKPHPSASLALLRTHQENFNSKDECPALTDIDVTLLQKLEQLVALKTSTPFEYLALEAAIVESHHVMERQIRAIRQTATTICADLRTGRGVNSTILLSVNSLHKILDGLKSEVAGVLSSLNDVLSDDQCIRRMAISQFWSSPELWEEEGKEAFRQSGHVALKHELDMLLSCYSQDADVMMKNVRNIDEYIDDSLAMIELYLGMQRNFLLKADVWMTTLATVIGFFALVPTIFGMNIQHGLEKSPYATVFFWSIAASIFTATIITGIVVSCLLRKLRI</sequence>
<gene>
    <name evidence="11" type="ORF">CSUI_002736</name>
</gene>
<keyword evidence="4" id="KW-0460">Magnesium</keyword>
<keyword evidence="2" id="KW-0813">Transport</keyword>
<dbReference type="AlphaFoldDB" id="A0A2C6L3I4"/>
<evidence type="ECO:0000256" key="2">
    <source>
        <dbReference type="ARBA" id="ARBA00022448"/>
    </source>
</evidence>
<dbReference type="EMBL" id="MIGC01001147">
    <property type="protein sequence ID" value="PHJ23397.1"/>
    <property type="molecule type" value="Genomic_DNA"/>
</dbReference>
<dbReference type="Proteomes" id="UP000221165">
    <property type="component" value="Unassembled WGS sequence"/>
</dbReference>
<comment type="subcellular location">
    <subcellularLocation>
        <location evidence="1">Membrane</location>
        <topology evidence="1">Multi-pass membrane protein</topology>
    </subcellularLocation>
</comment>
<feature type="transmembrane region" description="Helical" evidence="10">
    <location>
        <begin position="506"/>
        <end position="530"/>
    </location>
</feature>
<proteinExistence type="predicted"/>
<evidence type="ECO:0000256" key="6">
    <source>
        <dbReference type="ARBA" id="ARBA00022989"/>
    </source>
</evidence>
<reference evidence="11 12" key="1">
    <citation type="journal article" date="2017" name="Int. J. Parasitol.">
        <title>The genome of the protozoan parasite Cystoisospora suis and a reverse vaccinology approach to identify vaccine candidates.</title>
        <authorList>
            <person name="Palmieri N."/>
            <person name="Shrestha A."/>
            <person name="Ruttkowski B."/>
            <person name="Beck T."/>
            <person name="Vogl C."/>
            <person name="Tomley F."/>
            <person name="Blake D.P."/>
            <person name="Joachim A."/>
        </authorList>
    </citation>
    <scope>NUCLEOTIDE SEQUENCE [LARGE SCALE GENOMIC DNA]</scope>
    <source>
        <strain evidence="11 12">Wien I</strain>
    </source>
</reference>
<accession>A0A2C6L3I4</accession>
<evidence type="ECO:0000313" key="12">
    <source>
        <dbReference type="Proteomes" id="UP000221165"/>
    </source>
</evidence>
<keyword evidence="3 10" id="KW-0812">Transmembrane</keyword>
<evidence type="ECO:0000256" key="4">
    <source>
        <dbReference type="ARBA" id="ARBA00022842"/>
    </source>
</evidence>
<keyword evidence="7" id="KW-0406">Ion transport</keyword>
<keyword evidence="6 10" id="KW-1133">Transmembrane helix</keyword>
<dbReference type="Gene3D" id="2.40.128.330">
    <property type="match status" value="1"/>
</dbReference>
<organism evidence="11 12">
    <name type="scientific">Cystoisospora suis</name>
    <dbReference type="NCBI Taxonomy" id="483139"/>
    <lineage>
        <taxon>Eukaryota</taxon>
        <taxon>Sar</taxon>
        <taxon>Alveolata</taxon>
        <taxon>Apicomplexa</taxon>
        <taxon>Conoidasida</taxon>
        <taxon>Coccidia</taxon>
        <taxon>Eucoccidiorida</taxon>
        <taxon>Eimeriorina</taxon>
        <taxon>Sarcocystidae</taxon>
        <taxon>Cystoisospora</taxon>
    </lineage>
</organism>
<dbReference type="GeneID" id="94426146"/>
<dbReference type="GO" id="GO:0015095">
    <property type="term" value="F:magnesium ion transmembrane transporter activity"/>
    <property type="evidence" value="ECO:0007669"/>
    <property type="project" value="TreeGrafter"/>
</dbReference>
<keyword evidence="12" id="KW-1185">Reference proteome</keyword>